<dbReference type="GO" id="GO:0008757">
    <property type="term" value="F:S-adenosylmethionine-dependent methyltransferase activity"/>
    <property type="evidence" value="ECO:0007669"/>
    <property type="project" value="InterPro"/>
</dbReference>
<dbReference type="PANTHER" id="PTHR32183">
    <property type="match status" value="1"/>
</dbReference>
<comment type="caution">
    <text evidence="5">The sequence shown here is derived from an EMBL/GenBank/DDBJ whole genome shotgun (WGS) entry which is preliminary data.</text>
</comment>
<evidence type="ECO:0000313" key="6">
    <source>
        <dbReference type="Proteomes" id="UP000236621"/>
    </source>
</evidence>
<accession>A0A2K3Q844</accession>
<dbReference type="GO" id="GO:0032259">
    <property type="term" value="P:methylation"/>
    <property type="evidence" value="ECO:0007669"/>
    <property type="project" value="UniProtKB-KW"/>
</dbReference>
<dbReference type="InterPro" id="IPR029063">
    <property type="entry name" value="SAM-dependent_MTases_sf"/>
</dbReference>
<evidence type="ECO:0000256" key="1">
    <source>
        <dbReference type="ARBA" id="ARBA00022553"/>
    </source>
</evidence>
<keyword evidence="4" id="KW-0949">S-adenosyl-L-methionine</keyword>
<dbReference type="Pfam" id="PF05724">
    <property type="entry name" value="TPMT"/>
    <property type="match status" value="1"/>
</dbReference>
<sequence>MATSDAQDRDRLRQTFSAVPLASHGARWAALYRDAFTPWDRAGPSLALADLLAQRTDLVPPAQDRDAGGNPVGGAPRRTALVPGCGRGHDVLLLSSFGYDVWGLDYSADALRMADENRREADVQGLYEPAGEHLEKGDVEWLAGDFFDEGWSAGIGTDGLGKFDLIFDYTFLCALPPEARPRWAKRVASLVHPKGRLVCLEFPSGKPLSEPGPPWGLSPEVYEALLTAPGEDIAYDADGNVMGTASPQPRDDALHRLSIIKPTRTHPAGTAEDGTVLDFISVWMR</sequence>
<dbReference type="PANTHER" id="PTHR32183:SF6">
    <property type="entry name" value="CYSTEINE SULFINATE DESULFINASE_CYSTEINE DESULFURASE AND RELATED ENZYMES"/>
    <property type="match status" value="1"/>
</dbReference>
<proteinExistence type="predicted"/>
<dbReference type="OrthoDB" id="276151at2759"/>
<keyword evidence="1" id="KW-0597">Phosphoprotein</keyword>
<organism evidence="5 6">
    <name type="scientific">Tolypocladium capitatum</name>
    <dbReference type="NCBI Taxonomy" id="45235"/>
    <lineage>
        <taxon>Eukaryota</taxon>
        <taxon>Fungi</taxon>
        <taxon>Dikarya</taxon>
        <taxon>Ascomycota</taxon>
        <taxon>Pezizomycotina</taxon>
        <taxon>Sordariomycetes</taxon>
        <taxon>Hypocreomycetidae</taxon>
        <taxon>Hypocreales</taxon>
        <taxon>Ophiocordycipitaceae</taxon>
        <taxon>Tolypocladium</taxon>
    </lineage>
</organism>
<evidence type="ECO:0000256" key="3">
    <source>
        <dbReference type="ARBA" id="ARBA00022679"/>
    </source>
</evidence>
<dbReference type="AlphaFoldDB" id="A0A2K3Q844"/>
<evidence type="ECO:0000313" key="5">
    <source>
        <dbReference type="EMBL" id="PNY23664.1"/>
    </source>
</evidence>
<evidence type="ECO:0000256" key="2">
    <source>
        <dbReference type="ARBA" id="ARBA00022603"/>
    </source>
</evidence>
<reference evidence="5 6" key="1">
    <citation type="submission" date="2017-08" db="EMBL/GenBank/DDBJ databases">
        <title>Harnessing the power of phylogenomics to disentangle the directionality and signatures of interkingdom host jumping in the parasitic fungal genus Tolypocladium.</title>
        <authorList>
            <person name="Quandt C.A."/>
            <person name="Patterson W."/>
            <person name="Spatafora J.W."/>
        </authorList>
    </citation>
    <scope>NUCLEOTIDE SEQUENCE [LARGE SCALE GENOMIC DNA]</scope>
    <source>
        <strain evidence="5 6">CBS 113982</strain>
    </source>
</reference>
<dbReference type="STRING" id="45235.A0A2K3Q844"/>
<keyword evidence="6" id="KW-1185">Reference proteome</keyword>
<dbReference type="Gene3D" id="3.40.50.150">
    <property type="entry name" value="Vaccinia Virus protein VP39"/>
    <property type="match status" value="1"/>
</dbReference>
<dbReference type="Proteomes" id="UP000236621">
    <property type="component" value="Unassembled WGS sequence"/>
</dbReference>
<keyword evidence="3 5" id="KW-0808">Transferase</keyword>
<dbReference type="InterPro" id="IPR008854">
    <property type="entry name" value="TPMT"/>
</dbReference>
<name>A0A2K3Q844_9HYPO</name>
<protein>
    <submittedName>
        <fullName evidence="5">Thiol methyltransferase 2</fullName>
    </submittedName>
</protein>
<dbReference type="CDD" id="cd02440">
    <property type="entry name" value="AdoMet_MTases"/>
    <property type="match status" value="1"/>
</dbReference>
<dbReference type="EMBL" id="NRSZ01001060">
    <property type="protein sequence ID" value="PNY23664.1"/>
    <property type="molecule type" value="Genomic_DNA"/>
</dbReference>
<gene>
    <name evidence="5" type="ORF">TCAP_06394</name>
</gene>
<dbReference type="SUPFAM" id="SSF53335">
    <property type="entry name" value="S-adenosyl-L-methionine-dependent methyltransferases"/>
    <property type="match status" value="1"/>
</dbReference>
<evidence type="ECO:0000256" key="4">
    <source>
        <dbReference type="ARBA" id="ARBA00022691"/>
    </source>
</evidence>
<dbReference type="PROSITE" id="PS51585">
    <property type="entry name" value="SAM_MT_TPMT"/>
    <property type="match status" value="1"/>
</dbReference>
<keyword evidence="2 5" id="KW-0489">Methyltransferase</keyword>